<accession>B1XYK4</accession>
<dbReference type="InterPro" id="IPR022016">
    <property type="entry name" value="DUF3597"/>
</dbReference>
<evidence type="ECO:0000313" key="2">
    <source>
        <dbReference type="EMBL" id="ACB36440.1"/>
    </source>
</evidence>
<protein>
    <recommendedName>
        <fullName evidence="1">DUF3597 domain-containing protein</fullName>
    </recommendedName>
</protein>
<gene>
    <name evidence="2" type="ordered locus">Lcho_4189</name>
</gene>
<dbReference type="Pfam" id="PF12200">
    <property type="entry name" value="DUF3597"/>
    <property type="match status" value="1"/>
</dbReference>
<keyword evidence="3" id="KW-1185">Reference proteome</keyword>
<reference evidence="2 3" key="1">
    <citation type="submission" date="2008-03" db="EMBL/GenBank/DDBJ databases">
        <title>Complete sequence of Leptothrix cholodnii SP-6.</title>
        <authorList>
            <consortium name="US DOE Joint Genome Institute"/>
            <person name="Copeland A."/>
            <person name="Lucas S."/>
            <person name="Lapidus A."/>
            <person name="Glavina del Rio T."/>
            <person name="Dalin E."/>
            <person name="Tice H."/>
            <person name="Bruce D."/>
            <person name="Goodwin L."/>
            <person name="Pitluck S."/>
            <person name="Chertkov O."/>
            <person name="Brettin T."/>
            <person name="Detter J.C."/>
            <person name="Han C."/>
            <person name="Kuske C.R."/>
            <person name="Schmutz J."/>
            <person name="Larimer F."/>
            <person name="Land M."/>
            <person name="Hauser L."/>
            <person name="Kyrpides N."/>
            <person name="Lykidis A."/>
            <person name="Emerson D."/>
            <person name="Richardson P."/>
        </authorList>
    </citation>
    <scope>NUCLEOTIDE SEQUENCE [LARGE SCALE GENOMIC DNA]</scope>
    <source>
        <strain evidence="3">ATCC 51168 / LMG 8142 / SP-6</strain>
    </source>
</reference>
<dbReference type="EMBL" id="CP001013">
    <property type="protein sequence ID" value="ACB36440.1"/>
    <property type="molecule type" value="Genomic_DNA"/>
</dbReference>
<sequence>MGIFSNILSKLGFGDDAQKAAETAATTVTTTAAATPAAAAPEAAPAPAAPVAISPVDVVAKLEALAGAHAEKLNWKVSIVDLLKLLGLDTSLAERKALATELGCPAEKMGDSAQMNMWLHKAVLQKLADNGGNVPAELLD</sequence>
<evidence type="ECO:0000259" key="1">
    <source>
        <dbReference type="Pfam" id="PF12200"/>
    </source>
</evidence>
<feature type="domain" description="DUF3597" evidence="1">
    <location>
        <begin position="3"/>
        <end position="135"/>
    </location>
</feature>
<dbReference type="AlphaFoldDB" id="B1XYK4"/>
<dbReference type="OrthoDB" id="5524840at2"/>
<proteinExistence type="predicted"/>
<name>B1XYK4_LEPCP</name>
<dbReference type="STRING" id="395495.Lcho_4189"/>
<dbReference type="SUPFAM" id="SSF158634">
    <property type="entry name" value="RPA2825-like"/>
    <property type="match status" value="1"/>
</dbReference>
<organism evidence="2 3">
    <name type="scientific">Leptothrix cholodnii (strain ATCC 51168 / LMG 8142 / SP-6)</name>
    <name type="common">Leptothrix discophora (strain SP-6)</name>
    <dbReference type="NCBI Taxonomy" id="395495"/>
    <lineage>
        <taxon>Bacteria</taxon>
        <taxon>Pseudomonadati</taxon>
        <taxon>Pseudomonadota</taxon>
        <taxon>Betaproteobacteria</taxon>
        <taxon>Burkholderiales</taxon>
        <taxon>Sphaerotilaceae</taxon>
        <taxon>Leptothrix</taxon>
    </lineage>
</organism>
<dbReference type="eggNOG" id="ENOG5032RKY">
    <property type="taxonomic scope" value="Bacteria"/>
</dbReference>
<dbReference type="KEGG" id="lch:Lcho_4189"/>
<dbReference type="RefSeq" id="WP_012349181.1">
    <property type="nucleotide sequence ID" value="NC_010524.1"/>
</dbReference>
<evidence type="ECO:0000313" key="3">
    <source>
        <dbReference type="Proteomes" id="UP000001693"/>
    </source>
</evidence>
<dbReference type="Proteomes" id="UP000001693">
    <property type="component" value="Chromosome"/>
</dbReference>
<dbReference type="HOGENOM" id="CLU_114097_1_1_4"/>